<comment type="catalytic activity">
    <reaction evidence="13 15">
        <text>RNA(n) + a ribonucleoside 5'-triphosphate = RNA(n+1) + diphosphate</text>
        <dbReference type="Rhea" id="RHEA:21248"/>
        <dbReference type="Rhea" id="RHEA-COMP:14527"/>
        <dbReference type="Rhea" id="RHEA-COMP:17342"/>
        <dbReference type="ChEBI" id="CHEBI:33019"/>
        <dbReference type="ChEBI" id="CHEBI:61557"/>
        <dbReference type="ChEBI" id="CHEBI:140395"/>
        <dbReference type="EC" id="2.7.7.6"/>
    </reaction>
</comment>
<dbReference type="FunFam" id="1.10.274.100:FF:000012">
    <property type="entry name" value="DNA-directed RNA polymerase subunit"/>
    <property type="match status" value="1"/>
</dbReference>
<organism evidence="18 19">
    <name type="scientific">Trichuris suis</name>
    <name type="common">pig whipworm</name>
    <dbReference type="NCBI Taxonomy" id="68888"/>
    <lineage>
        <taxon>Eukaryota</taxon>
        <taxon>Metazoa</taxon>
        <taxon>Ecdysozoa</taxon>
        <taxon>Nematoda</taxon>
        <taxon>Enoplea</taxon>
        <taxon>Dorylaimia</taxon>
        <taxon>Trichinellida</taxon>
        <taxon>Trichuridae</taxon>
        <taxon>Trichuris</taxon>
    </lineage>
</organism>
<evidence type="ECO:0000256" key="1">
    <source>
        <dbReference type="ARBA" id="ARBA00004604"/>
    </source>
</evidence>
<dbReference type="InterPro" id="IPR006592">
    <property type="entry name" value="RNA_pol_N"/>
</dbReference>
<keyword evidence="10" id="KW-0460">Magnesium</keyword>
<dbReference type="PANTHER" id="PTHR19376:SF11">
    <property type="entry name" value="DNA-DIRECTED RNA POLYMERASE I SUBUNIT RPA1"/>
    <property type="match status" value="1"/>
</dbReference>
<dbReference type="Proteomes" id="UP000030764">
    <property type="component" value="Unassembled WGS sequence"/>
</dbReference>
<dbReference type="Gene3D" id="2.40.40.20">
    <property type="match status" value="1"/>
</dbReference>
<name>A0A085LMK0_9BILA</name>
<evidence type="ECO:0000256" key="8">
    <source>
        <dbReference type="ARBA" id="ARBA00022723"/>
    </source>
</evidence>
<dbReference type="InterPro" id="IPR042102">
    <property type="entry name" value="RNA_pol_Rpb1_3_sf"/>
</dbReference>
<evidence type="ECO:0000256" key="12">
    <source>
        <dbReference type="ARBA" id="ARBA00023242"/>
    </source>
</evidence>
<evidence type="ECO:0000256" key="13">
    <source>
        <dbReference type="ARBA" id="ARBA00048552"/>
    </source>
</evidence>
<dbReference type="EMBL" id="KL363387">
    <property type="protein sequence ID" value="KFD46196.1"/>
    <property type="molecule type" value="Genomic_DNA"/>
</dbReference>
<dbReference type="GO" id="GO:0006351">
    <property type="term" value="P:DNA-templated transcription"/>
    <property type="evidence" value="ECO:0007669"/>
    <property type="project" value="InterPro"/>
</dbReference>
<evidence type="ECO:0000256" key="11">
    <source>
        <dbReference type="ARBA" id="ARBA00023163"/>
    </source>
</evidence>
<comment type="subunit">
    <text evidence="3">Component of the RNA polymerase I (Pol I) complex consisting of at least 13 subunits.</text>
</comment>
<protein>
    <recommendedName>
        <fullName evidence="15">DNA-directed RNA polymerase subunit</fullName>
        <ecNumber evidence="15">2.7.7.6</ecNumber>
    </recommendedName>
</protein>
<dbReference type="PANTHER" id="PTHR19376">
    <property type="entry name" value="DNA-DIRECTED RNA POLYMERASE"/>
    <property type="match status" value="1"/>
</dbReference>
<dbReference type="InterPro" id="IPR007081">
    <property type="entry name" value="RNA_pol_Rpb1_5"/>
</dbReference>
<dbReference type="Gene3D" id="1.10.132.30">
    <property type="match status" value="1"/>
</dbReference>
<dbReference type="CDD" id="cd01435">
    <property type="entry name" value="RNAP_I_RPA1_N"/>
    <property type="match status" value="1"/>
</dbReference>
<keyword evidence="5" id="KW-0597">Phosphoprotein</keyword>
<accession>A0A085LMK0</accession>
<evidence type="ECO:0000313" key="18">
    <source>
        <dbReference type="EMBL" id="KFD46196.1"/>
    </source>
</evidence>
<keyword evidence="8" id="KW-0479">Metal-binding</keyword>
<dbReference type="GO" id="GO:0003899">
    <property type="term" value="F:DNA-directed RNA polymerase activity"/>
    <property type="evidence" value="ECO:0007669"/>
    <property type="project" value="UniProtKB-EC"/>
</dbReference>
<keyword evidence="12" id="KW-0539">Nucleus</keyword>
<evidence type="ECO:0000256" key="6">
    <source>
        <dbReference type="ARBA" id="ARBA00022679"/>
    </source>
</evidence>
<gene>
    <name evidence="18" type="ORF">M513_12927</name>
</gene>
<dbReference type="Gene3D" id="3.30.1490.180">
    <property type="entry name" value="RNA polymerase ii"/>
    <property type="match status" value="1"/>
</dbReference>
<dbReference type="Gene3D" id="6.20.50.80">
    <property type="match status" value="1"/>
</dbReference>
<keyword evidence="19" id="KW-1185">Reference proteome</keyword>
<keyword evidence="11 15" id="KW-0804">Transcription</keyword>
<proteinExistence type="inferred from homology"/>
<dbReference type="GO" id="GO:0003677">
    <property type="term" value="F:DNA binding"/>
    <property type="evidence" value="ECO:0007669"/>
    <property type="project" value="InterPro"/>
</dbReference>
<evidence type="ECO:0000259" key="17">
    <source>
        <dbReference type="SMART" id="SM00663"/>
    </source>
</evidence>
<dbReference type="InterPro" id="IPR044893">
    <property type="entry name" value="RNA_pol_Rpb1_clamp_domain"/>
</dbReference>
<dbReference type="Pfam" id="PF05000">
    <property type="entry name" value="RNA_pol_Rpb1_4"/>
    <property type="match status" value="1"/>
</dbReference>
<keyword evidence="4 15" id="KW-0240">DNA-directed RNA polymerase</keyword>
<reference evidence="18 19" key="1">
    <citation type="journal article" date="2014" name="Nat. Genet.">
        <title>Genome and transcriptome of the porcine whipworm Trichuris suis.</title>
        <authorList>
            <person name="Jex A.R."/>
            <person name="Nejsum P."/>
            <person name="Schwarz E.M."/>
            <person name="Hu L."/>
            <person name="Young N.D."/>
            <person name="Hall R.S."/>
            <person name="Korhonen P.K."/>
            <person name="Liao S."/>
            <person name="Thamsborg S."/>
            <person name="Xia J."/>
            <person name="Xu P."/>
            <person name="Wang S."/>
            <person name="Scheerlinck J.P."/>
            <person name="Hofmann A."/>
            <person name="Sternberg P.W."/>
            <person name="Wang J."/>
            <person name="Gasser R.B."/>
        </authorList>
    </citation>
    <scope>NUCLEOTIDE SEQUENCE [LARGE SCALE GENOMIC DNA]</scope>
    <source>
        <strain evidence="18">DCEP-RM93M</strain>
    </source>
</reference>
<dbReference type="Pfam" id="PF04997">
    <property type="entry name" value="RNA_pol_Rpb1_1"/>
    <property type="match status" value="1"/>
</dbReference>
<dbReference type="GO" id="GO:0046872">
    <property type="term" value="F:metal ion binding"/>
    <property type="evidence" value="ECO:0007669"/>
    <property type="project" value="UniProtKB-KW"/>
</dbReference>
<keyword evidence="7 15" id="KW-0548">Nucleotidyltransferase</keyword>
<feature type="domain" description="RNA polymerase N-terminal" evidence="17">
    <location>
        <begin position="388"/>
        <end position="715"/>
    </location>
</feature>
<dbReference type="Gene3D" id="4.10.860.120">
    <property type="entry name" value="RNA polymerase II, clamp domain"/>
    <property type="match status" value="1"/>
</dbReference>
<keyword evidence="6 15" id="KW-0808">Transferase</keyword>
<feature type="region of interest" description="Disordered" evidence="16">
    <location>
        <begin position="1465"/>
        <end position="1488"/>
    </location>
</feature>
<evidence type="ECO:0000256" key="4">
    <source>
        <dbReference type="ARBA" id="ARBA00022478"/>
    </source>
</evidence>
<comment type="similarity">
    <text evidence="2 15">Belongs to the RNA polymerase beta' chain family.</text>
</comment>
<dbReference type="Pfam" id="PF04983">
    <property type="entry name" value="RNA_pol_Rpb1_3"/>
    <property type="match status" value="1"/>
</dbReference>
<keyword evidence="9" id="KW-0862">Zinc</keyword>
<dbReference type="Gene3D" id="1.10.274.100">
    <property type="entry name" value="RNA polymerase Rpb1, domain 3"/>
    <property type="match status" value="1"/>
</dbReference>
<dbReference type="EC" id="2.7.7.6" evidence="15"/>
<dbReference type="InterPro" id="IPR000722">
    <property type="entry name" value="RNA_pol_asu"/>
</dbReference>
<dbReference type="InterPro" id="IPR045867">
    <property type="entry name" value="DNA-dir_RpoC_beta_prime"/>
</dbReference>
<sequence length="1752" mass="196465">CRRFLAKGRTVFRYTRSQSSFLQTGFPRAVCLNISLFSLPGKGEVMNNTRLELKSFPNQLGSTGFHMLTEEDVANISVKEVTSVLSFDKALAPVPGGLYDPAFGPTKQGNTCDTCGLISAHCPGHFGHIKLSTVLFNPLLFDLAHQLVRGSCWSCHRLFVLKNSYQVRLLTAQMEALNQGNLCLAVEISKISVSSVDELVHENGEGSVKLGSNGPLSARLEYRLDELQNLAKKGELGCTSYDGNATRNIASFRRRIIKDFCNSFLYRRETACPYCLTSQSAVRAEGRRVILMSLKSRLGKGASKRSVAKNKEAAGLPGFCHDPHLMDGIECGIVMEPIVTAGRRLLQPCEVLAHFRRMWTLGADKILPVVFPMFQHVMDVNSKLCPLDVLFIRHVLVMPPRFRPVMEMMGRKFENPKTTLFKRLLERSQAYVSVANNEVPVQKKGRRTTNKSTKHSREEECHQELMAFQLALNTLFDSDAGRMFGPASYGLRQILEKKEGLFRKNMMGKRVNFAARTVITPDPYMDIDFVGIPEVFAKKLTFPEGVFTGNVDEMSTAVRNGPDELLGANFVCNEDGSKQFLGAKNKAERMGVAKRLLQKSNGQGYKCAKLVCRHVRPGDIVMLNRQPTLHKPSIMAHKVRVLKNQRTFRLNYATCKTYNADFDGDEMNVHFPQNHIARAEGKEIATVSRQYLVPKDGKPICGLIQDHVVSGFLLTIRDRFLSKEDYNYLLLSAFGYNVGVIKLLPPAIMKPRCLWTGKQIISSLLLSIIPSGHHPFNLTARAKTSVNNWSKAGEKPPEFDLSESCVVVRQGQLLCGVLDKGQFGAAPYGMVHCVYELYGPEVACRLLSCFSRLFTTYLQLHGFTLGVQDIILTKKANSKRKKVIGRLNSCGESAVRETLNLPDADMETLIEKLGEANLNSEQAEDAKQIEYCMRQKTDVLNDEANKACFPDGLEKTFPLNSLSLMIESGAKGTSVNQFQMSCMLGQVDLEGGRMPSGFVGRSLPSFRRFDMSPRSRGFVTQRFLSGLEPQEFFFHCLAGREGLIDTAVKTSRSGYLQRCIIKHLEGLMASYDLTVRDSDGSIIQFLYGEDGFDIAKCQFIGKRQFPILMDNLGVLEFSLLNCMPSLEEKAAKKAFKKVKQWLSKSKKEDCDRTRTSLFSCLPSVSNDWTYDQLKSAWFQLPNSERSELRRKAYNTPPDTVMARLNPALHFGSLSERCLYDLDSFSKQCCLIDAGTAERFLRCILLKGMIALVDPGEAVGLLAAQSIGEPSTQMTLNTFHFAGRGEMNVTLGIPRLREILMTGTEHIATPTASVPFLDGVTDAVADDIQRKMGKIYLSQLLDRLFIREYVTTCGDKCMEYEITLKFTKRKRRPYATKHVKCDHIIAVVEKNFFKEVCAEMKKLCAAITTSRKAQAQTEQEQEVQEGGVAEEDEGLIASMGKQDADSTDEEAAEADVDASVARLKQRHNDETEYVGEDEEKQEVGGDDDENKEMDAAVENIGEEESSIPINISGNLDQSRVQVLKRGHFLFYHESAYCMNVQSVVGGDVWISNYTYDVKRNHWCQASIRVPLSHGMIDVRYLVRRLAETFTIQSVKGIKRCMLKEEKGKRVLVTEGVNLKVFFNRPDIFDVNRIRCNDIHVMQELYGVEAAANSIVQETKSVFACYGIDVDYRHLSLLADYMTHTGLYQPFNRTYMYTSTSPLQKMTFETTMAFMKDAILNNSEDILRTPSSGLVVGRLPRIGTGSFDILYPLF</sequence>
<evidence type="ECO:0000313" key="19">
    <source>
        <dbReference type="Proteomes" id="UP000030764"/>
    </source>
</evidence>
<dbReference type="InterPro" id="IPR047107">
    <property type="entry name" value="DNA-dir_RNA_pol1_lsu_C"/>
</dbReference>
<dbReference type="Gene3D" id="3.30.70.2850">
    <property type="match status" value="1"/>
</dbReference>
<dbReference type="InterPro" id="IPR007066">
    <property type="entry name" value="RNA_pol_Rpb1_3"/>
</dbReference>
<evidence type="ECO:0000256" key="15">
    <source>
        <dbReference type="RuleBase" id="RU004279"/>
    </source>
</evidence>
<dbReference type="InterPro" id="IPR007080">
    <property type="entry name" value="RNA_pol_Rpb1_1"/>
</dbReference>
<dbReference type="Pfam" id="PF04998">
    <property type="entry name" value="RNA_pol_Rpb1_5"/>
    <property type="match status" value="1"/>
</dbReference>
<evidence type="ECO:0000256" key="3">
    <source>
        <dbReference type="ARBA" id="ARBA00011251"/>
    </source>
</evidence>
<comment type="function">
    <text evidence="14">DNA-dependent RNA polymerase catalyzes the transcription of DNA into RNA using the four ribonucleoside triphosphates as substrates. Largest and catalytic core component of RNA polymerase I which synthesizes ribosomal RNA precursors. Forms the polymerase active center together with the second largest subunit. A single stranded DNA template strand of the promoter is positioned within the central active site cleft of Pol I. A bridging helix emanates from RPA1 and crosses the cleft near the catalytic site and is thought to promote translocation of Pol I by acting as a ratchet that moves the RNA-DNA hybrid through the active site by switching from straight to bent conformations at each step of nucleotide addition.</text>
</comment>
<dbReference type="InterPro" id="IPR038120">
    <property type="entry name" value="Rpb1_funnel_sf"/>
</dbReference>
<evidence type="ECO:0000256" key="7">
    <source>
        <dbReference type="ARBA" id="ARBA00022695"/>
    </source>
</evidence>
<feature type="compositionally biased region" description="Acidic residues" evidence="16">
    <location>
        <begin position="1470"/>
        <end position="1488"/>
    </location>
</feature>
<dbReference type="InterPro" id="IPR015699">
    <property type="entry name" value="DNA-dir_RNA_pol1_lsu_N"/>
</dbReference>
<dbReference type="Pfam" id="PF00623">
    <property type="entry name" value="RNA_pol_Rpb1_2"/>
    <property type="match status" value="1"/>
</dbReference>
<dbReference type="SMART" id="SM00663">
    <property type="entry name" value="RPOLA_N"/>
    <property type="match status" value="1"/>
</dbReference>
<evidence type="ECO:0000256" key="16">
    <source>
        <dbReference type="SAM" id="MobiDB-lite"/>
    </source>
</evidence>
<dbReference type="SUPFAM" id="SSF64484">
    <property type="entry name" value="beta and beta-prime subunits of DNA dependent RNA-polymerase"/>
    <property type="match status" value="1"/>
</dbReference>
<dbReference type="FunFam" id="2.40.40.20:FF:000019">
    <property type="entry name" value="DNA-directed RNA polymerase II subunit RPB1"/>
    <property type="match status" value="1"/>
</dbReference>
<dbReference type="Gene3D" id="6.10.250.2940">
    <property type="match status" value="1"/>
</dbReference>
<dbReference type="CDD" id="cd02735">
    <property type="entry name" value="RNAP_I_Rpa1_C"/>
    <property type="match status" value="1"/>
</dbReference>
<evidence type="ECO:0000256" key="2">
    <source>
        <dbReference type="ARBA" id="ARBA00006460"/>
    </source>
</evidence>
<evidence type="ECO:0000256" key="10">
    <source>
        <dbReference type="ARBA" id="ARBA00022842"/>
    </source>
</evidence>
<evidence type="ECO:0000256" key="14">
    <source>
        <dbReference type="ARBA" id="ARBA00053996"/>
    </source>
</evidence>
<feature type="non-terminal residue" evidence="18">
    <location>
        <position position="1"/>
    </location>
</feature>
<evidence type="ECO:0000256" key="5">
    <source>
        <dbReference type="ARBA" id="ARBA00022553"/>
    </source>
</evidence>
<evidence type="ECO:0000256" key="9">
    <source>
        <dbReference type="ARBA" id="ARBA00022833"/>
    </source>
</evidence>
<dbReference type="GO" id="GO:0005736">
    <property type="term" value="C:RNA polymerase I complex"/>
    <property type="evidence" value="ECO:0007669"/>
    <property type="project" value="TreeGrafter"/>
</dbReference>
<dbReference type="InterPro" id="IPR007083">
    <property type="entry name" value="RNA_pol_Rpb1_4"/>
</dbReference>
<comment type="subcellular location">
    <subcellularLocation>
        <location evidence="1">Nucleus</location>
        <location evidence="1">Nucleolus</location>
    </subcellularLocation>
</comment>